<sequence>MEDEDFTRVFNLFKKKELSNEEVNLQVQADRVLYVIRRTLFKLNMLAHMPMFLEDDARLLEHSLKPHELQFALDLLSSCGCCLDTKRTTEKAKEARLSQFFPAFAKINKQAKKVPVISHMDEFPDPAIFQLVDILFYNKCIRKAIKNATDPPIDKNVVTFMLWLSRLKETVKPLIYTTGGNHFKNEQELRAVYRMNVSLVKEIVELRQKLHHQREEFKQQLEQKRELAESYREKRSKSITFIDMDCKKTVQFSEDQMMKVCLSSESRQAELTEEAEQIVHTYDTILRQNIEEENKERAKRLKVESQLMGWINTFDQDSMEKQATWEEAMEEFNALNTKMADMNRKLAAQDLVYANVLKEKAEEEERIFNEMAYQLYLRRCAVRLTVYWRMFVTKRLMKKKKR</sequence>
<evidence type="ECO:0000256" key="2">
    <source>
        <dbReference type="ARBA" id="ARBA00004611"/>
    </source>
</evidence>
<comment type="subcellular location">
    <subcellularLocation>
        <location evidence="2">Cytoplasm</location>
        <location evidence="2">Cytoskeleton</location>
        <location evidence="2">Flagellum axoneme</location>
    </subcellularLocation>
</comment>
<keyword evidence="8" id="KW-0206">Cytoskeleton</keyword>
<dbReference type="PANTHER" id="PTHR31598:SF1">
    <property type="entry name" value="DYNEIN REGULATORY COMPLEX PROTEIN 10"/>
    <property type="match status" value="1"/>
</dbReference>
<comment type="similarity">
    <text evidence="3">Belongs to the DRC10 family.</text>
</comment>
<keyword evidence="12" id="KW-1185">Reference proteome</keyword>
<keyword evidence="10" id="KW-0175">Coiled coil</keyword>
<name>A0A9N9XMC5_PHYSR</name>
<comment type="function">
    <text evidence="1">Component of the nexin-dynein regulatory complex (N-DRC), a key regulator of ciliary/flagellar motility which maintains the alignment and integrity of the distal axoneme and regulates microtubule sliding in motile axonemes.</text>
</comment>
<dbReference type="PANTHER" id="PTHR31598">
    <property type="entry name" value="IQ DOMAIN-CONTAINING PROTEIN D"/>
    <property type="match status" value="1"/>
</dbReference>
<keyword evidence="6" id="KW-0282">Flagellum</keyword>
<proteinExistence type="inferred from homology"/>
<evidence type="ECO:0000256" key="6">
    <source>
        <dbReference type="ARBA" id="ARBA00022846"/>
    </source>
</evidence>
<dbReference type="EMBL" id="OU900095">
    <property type="protein sequence ID" value="CAG9858203.1"/>
    <property type="molecule type" value="Genomic_DNA"/>
</dbReference>
<dbReference type="InterPro" id="IPR042815">
    <property type="entry name" value="DRC10"/>
</dbReference>
<evidence type="ECO:0000256" key="3">
    <source>
        <dbReference type="ARBA" id="ARBA00009071"/>
    </source>
</evidence>
<keyword evidence="9" id="KW-0966">Cell projection</keyword>
<dbReference type="Proteomes" id="UP001153712">
    <property type="component" value="Chromosome 2"/>
</dbReference>
<evidence type="ECO:0000256" key="7">
    <source>
        <dbReference type="ARBA" id="ARBA00023069"/>
    </source>
</evidence>
<evidence type="ECO:0000256" key="10">
    <source>
        <dbReference type="SAM" id="Coils"/>
    </source>
</evidence>
<gene>
    <name evidence="11" type="ORF">PHYEVI_LOCUS4594</name>
</gene>
<evidence type="ECO:0000256" key="5">
    <source>
        <dbReference type="ARBA" id="ARBA00022490"/>
    </source>
</evidence>
<organism evidence="11 12">
    <name type="scientific">Phyllotreta striolata</name>
    <name type="common">Striped flea beetle</name>
    <name type="synonym">Crioceris striolata</name>
    <dbReference type="NCBI Taxonomy" id="444603"/>
    <lineage>
        <taxon>Eukaryota</taxon>
        <taxon>Metazoa</taxon>
        <taxon>Ecdysozoa</taxon>
        <taxon>Arthropoda</taxon>
        <taxon>Hexapoda</taxon>
        <taxon>Insecta</taxon>
        <taxon>Pterygota</taxon>
        <taxon>Neoptera</taxon>
        <taxon>Endopterygota</taxon>
        <taxon>Coleoptera</taxon>
        <taxon>Polyphaga</taxon>
        <taxon>Cucujiformia</taxon>
        <taxon>Chrysomeloidea</taxon>
        <taxon>Chrysomelidae</taxon>
        <taxon>Galerucinae</taxon>
        <taxon>Alticini</taxon>
        <taxon>Phyllotreta</taxon>
    </lineage>
</organism>
<dbReference type="OrthoDB" id="536093at2759"/>
<keyword evidence="5" id="KW-0963">Cytoplasm</keyword>
<protein>
    <recommendedName>
        <fullName evidence="4">Dynein regulatory complex protein 10</fullName>
    </recommendedName>
</protein>
<evidence type="ECO:0000313" key="12">
    <source>
        <dbReference type="Proteomes" id="UP001153712"/>
    </source>
</evidence>
<evidence type="ECO:0000256" key="8">
    <source>
        <dbReference type="ARBA" id="ARBA00023212"/>
    </source>
</evidence>
<dbReference type="AlphaFoldDB" id="A0A9N9XMC5"/>
<feature type="non-terminal residue" evidence="11">
    <location>
        <position position="402"/>
    </location>
</feature>
<evidence type="ECO:0000313" key="11">
    <source>
        <dbReference type="EMBL" id="CAG9858203.1"/>
    </source>
</evidence>
<feature type="coiled-coil region" evidence="10">
    <location>
        <begin position="196"/>
        <end position="234"/>
    </location>
</feature>
<evidence type="ECO:0000256" key="9">
    <source>
        <dbReference type="ARBA" id="ARBA00023273"/>
    </source>
</evidence>
<accession>A0A9N9XMC5</accession>
<evidence type="ECO:0000256" key="4">
    <source>
        <dbReference type="ARBA" id="ARBA00021752"/>
    </source>
</evidence>
<evidence type="ECO:0000256" key="1">
    <source>
        <dbReference type="ARBA" id="ARBA00003029"/>
    </source>
</evidence>
<reference evidence="11" key="1">
    <citation type="submission" date="2022-01" db="EMBL/GenBank/DDBJ databases">
        <authorList>
            <person name="King R."/>
        </authorList>
    </citation>
    <scope>NUCLEOTIDE SEQUENCE</scope>
</reference>
<keyword evidence="7" id="KW-0969">Cilium</keyword>